<reference evidence="1 2" key="1">
    <citation type="submission" date="2018-08" db="EMBL/GenBank/DDBJ databases">
        <title>Bacillus phenotypic plasticity.</title>
        <authorList>
            <person name="Hurtado E."/>
        </authorList>
    </citation>
    <scope>NUCLEOTIDE SEQUENCE [LARGE SCALE GENOMIC DNA]</scope>
    <source>
        <strain evidence="1 2">427</strain>
    </source>
</reference>
<comment type="caution">
    <text evidence="1">The sequence shown here is derived from an EMBL/GenBank/DDBJ whole genome shotgun (WGS) entry which is preliminary data.</text>
</comment>
<dbReference type="EMBL" id="QSND01000002">
    <property type="protein sequence ID" value="KAA6450368.1"/>
    <property type="molecule type" value="Genomic_DNA"/>
</dbReference>
<dbReference type="RefSeq" id="WP_148956364.1">
    <property type="nucleotide sequence ID" value="NZ_QSND01000002.1"/>
</dbReference>
<organism evidence="1 2">
    <name type="scientific">Bacillus swezeyi</name>
    <dbReference type="NCBI Taxonomy" id="1925020"/>
    <lineage>
        <taxon>Bacteria</taxon>
        <taxon>Bacillati</taxon>
        <taxon>Bacillota</taxon>
        <taxon>Bacilli</taxon>
        <taxon>Bacillales</taxon>
        <taxon>Bacillaceae</taxon>
        <taxon>Bacillus</taxon>
    </lineage>
</organism>
<evidence type="ECO:0000313" key="1">
    <source>
        <dbReference type="EMBL" id="KAA6450368.1"/>
    </source>
</evidence>
<proteinExistence type="predicted"/>
<dbReference type="Proteomes" id="UP000324326">
    <property type="component" value="Unassembled WGS sequence"/>
</dbReference>
<gene>
    <name evidence="1" type="ORF">DX927_05675</name>
</gene>
<protein>
    <submittedName>
        <fullName evidence="1">Uncharacterized protein</fullName>
    </submittedName>
</protein>
<accession>A0A5M8RS51</accession>
<name>A0A5M8RS51_9BACI</name>
<evidence type="ECO:0000313" key="2">
    <source>
        <dbReference type="Proteomes" id="UP000324326"/>
    </source>
</evidence>
<sequence>MIPTMTLIREDDIKYIENSVNISELVKNQSVQMTLKVNNESNSPLFKAFCYQKSKNPESSRLDFFHINQFPDGIFFKEGEDGGYHCYIFELKYTGSNDLPKLTKQLFSGYIHCKSLLSVLDIDLNKVTYSFHVVFVKENSNQDKFNKINRSKKIIPGKKLNTSSAFNNWLNNILIYCTDEYKKVMEINKIELDINKERENCIEYYNTFIV</sequence>
<dbReference type="AlphaFoldDB" id="A0A5M8RS51"/>